<accession>A0A7Z9E030</accession>
<evidence type="ECO:0000313" key="2">
    <source>
        <dbReference type="Proteomes" id="UP000184550"/>
    </source>
</evidence>
<reference evidence="1" key="1">
    <citation type="submission" date="2019-10" db="EMBL/GenBank/DDBJ databases">
        <authorList>
            <consortium name="Genoscope - CEA"/>
            <person name="William W."/>
        </authorList>
    </citation>
    <scope>NUCLEOTIDE SEQUENCE [LARGE SCALE GENOMIC DNA]</scope>
    <source>
        <strain evidence="1">BBR_PRJEB10992</strain>
    </source>
</reference>
<gene>
    <name evidence="1" type="ORF">PL8927_610002</name>
</gene>
<name>A0A7Z9E030_9CYAN</name>
<dbReference type="AlphaFoldDB" id="A0A7Z9E030"/>
<comment type="caution">
    <text evidence="1">The sequence shown here is derived from an EMBL/GenBank/DDBJ whole genome shotgun (WGS) entry which is preliminary data.</text>
</comment>
<dbReference type="Proteomes" id="UP000184550">
    <property type="component" value="Unassembled WGS sequence"/>
</dbReference>
<keyword evidence="2" id="KW-1185">Reference proteome</keyword>
<evidence type="ECO:0000313" key="1">
    <source>
        <dbReference type="EMBL" id="VXD18728.1"/>
    </source>
</evidence>
<sequence>MVKLGLTLITDPYRDLHNFILCLTGIDFKI</sequence>
<proteinExistence type="predicted"/>
<protein>
    <submittedName>
        <fullName evidence="1">Uncharacterized protein</fullName>
    </submittedName>
</protein>
<dbReference type="EMBL" id="CZCU02000137">
    <property type="protein sequence ID" value="VXD18728.1"/>
    <property type="molecule type" value="Genomic_DNA"/>
</dbReference>
<organism evidence="1 2">
    <name type="scientific">Planktothrix serta PCC 8927</name>
    <dbReference type="NCBI Taxonomy" id="671068"/>
    <lineage>
        <taxon>Bacteria</taxon>
        <taxon>Bacillati</taxon>
        <taxon>Cyanobacteriota</taxon>
        <taxon>Cyanophyceae</taxon>
        <taxon>Oscillatoriophycideae</taxon>
        <taxon>Oscillatoriales</taxon>
        <taxon>Microcoleaceae</taxon>
        <taxon>Planktothrix</taxon>
    </lineage>
</organism>